<comment type="cofactor">
    <cofactor evidence="2 18">
        <name>NAD(+)</name>
        <dbReference type="ChEBI" id="CHEBI:57540"/>
    </cofactor>
</comment>
<evidence type="ECO:0000256" key="9">
    <source>
        <dbReference type="ARBA" id="ARBA00022490"/>
    </source>
</evidence>
<dbReference type="InterPro" id="IPR030960">
    <property type="entry name" value="DHQS/DOIS_N"/>
</dbReference>
<dbReference type="GO" id="GO:0009073">
    <property type="term" value="P:aromatic amino acid family biosynthetic process"/>
    <property type="evidence" value="ECO:0007669"/>
    <property type="project" value="UniProtKB-KW"/>
</dbReference>
<dbReference type="Pfam" id="PF24621">
    <property type="entry name" value="DHQS_C"/>
    <property type="match status" value="1"/>
</dbReference>
<keyword evidence="17 18" id="KW-0170">Cobalt</keyword>
<dbReference type="HAMAP" id="MF_00110">
    <property type="entry name" value="DHQ_synthase"/>
    <property type="match status" value="1"/>
</dbReference>
<proteinExistence type="inferred from homology"/>
<keyword evidence="13 18" id="KW-0862">Zinc</keyword>
<comment type="caution">
    <text evidence="18">Lacks conserved residue(s) required for the propagation of feature annotation.</text>
</comment>
<dbReference type="GO" id="GO:0003856">
    <property type="term" value="F:3-dehydroquinate synthase activity"/>
    <property type="evidence" value="ECO:0007669"/>
    <property type="project" value="UniProtKB-UniRule"/>
</dbReference>
<feature type="binding site" evidence="18">
    <location>
        <position position="138"/>
    </location>
    <ligand>
        <name>NAD(+)</name>
        <dbReference type="ChEBI" id="CHEBI:57540"/>
    </ligand>
</feature>
<comment type="catalytic activity">
    <reaction evidence="1 18">
        <text>7-phospho-2-dehydro-3-deoxy-D-arabino-heptonate = 3-dehydroquinate + phosphate</text>
        <dbReference type="Rhea" id="RHEA:21968"/>
        <dbReference type="ChEBI" id="CHEBI:32364"/>
        <dbReference type="ChEBI" id="CHEBI:43474"/>
        <dbReference type="ChEBI" id="CHEBI:58394"/>
        <dbReference type="EC" id="4.2.3.4"/>
    </reaction>
</comment>
<dbReference type="PANTHER" id="PTHR43622:SF7">
    <property type="entry name" value="3-DEHYDROQUINATE SYNTHASE, CHLOROPLASTIC"/>
    <property type="match status" value="1"/>
</dbReference>
<keyword evidence="10 18" id="KW-0028">Amino-acid biosynthesis</keyword>
<dbReference type="Pfam" id="PF01761">
    <property type="entry name" value="DHQ_synthase"/>
    <property type="match status" value="1"/>
</dbReference>
<evidence type="ECO:0000256" key="17">
    <source>
        <dbReference type="ARBA" id="ARBA00023285"/>
    </source>
</evidence>
<keyword evidence="12 18" id="KW-0547">Nucleotide-binding</keyword>
<evidence type="ECO:0000256" key="7">
    <source>
        <dbReference type="ARBA" id="ARBA00013031"/>
    </source>
</evidence>
<evidence type="ECO:0000256" key="14">
    <source>
        <dbReference type="ARBA" id="ARBA00023027"/>
    </source>
</evidence>
<keyword evidence="15 18" id="KW-0057">Aromatic amino acid biosynthesis</keyword>
<dbReference type="Gene3D" id="3.40.50.1970">
    <property type="match status" value="1"/>
</dbReference>
<gene>
    <name evidence="18" type="primary">aroB</name>
    <name evidence="21" type="ORF">EBO34_04120</name>
</gene>
<dbReference type="GO" id="GO:0009423">
    <property type="term" value="P:chorismate biosynthetic process"/>
    <property type="evidence" value="ECO:0007669"/>
    <property type="project" value="UniProtKB-UniRule"/>
</dbReference>
<dbReference type="NCBIfam" id="TIGR01357">
    <property type="entry name" value="aroB"/>
    <property type="match status" value="1"/>
</dbReference>
<feature type="binding site" evidence="18">
    <location>
        <position position="243"/>
    </location>
    <ligand>
        <name>Zn(2+)</name>
        <dbReference type="ChEBI" id="CHEBI:29105"/>
    </ligand>
</feature>
<feature type="binding site" evidence="18">
    <location>
        <begin position="102"/>
        <end position="106"/>
    </location>
    <ligand>
        <name>NAD(+)</name>
        <dbReference type="ChEBI" id="CHEBI:57540"/>
    </ligand>
</feature>
<dbReference type="InterPro" id="IPR050071">
    <property type="entry name" value="Dehydroquinate_synthase"/>
</dbReference>
<evidence type="ECO:0000256" key="12">
    <source>
        <dbReference type="ARBA" id="ARBA00022741"/>
    </source>
</evidence>
<evidence type="ECO:0000313" key="22">
    <source>
        <dbReference type="Proteomes" id="UP000278746"/>
    </source>
</evidence>
<evidence type="ECO:0000256" key="2">
    <source>
        <dbReference type="ARBA" id="ARBA00001911"/>
    </source>
</evidence>
<evidence type="ECO:0000256" key="15">
    <source>
        <dbReference type="ARBA" id="ARBA00023141"/>
    </source>
</evidence>
<dbReference type="AlphaFoldDB" id="A0A3M7TU23"/>
<dbReference type="FunFam" id="3.40.50.1970:FF:000007">
    <property type="entry name" value="Pentafunctional AROM polypeptide"/>
    <property type="match status" value="1"/>
</dbReference>
<organism evidence="21 22">
    <name type="scientific">Alteribacter keqinensis</name>
    <dbReference type="NCBI Taxonomy" id="2483800"/>
    <lineage>
        <taxon>Bacteria</taxon>
        <taxon>Bacillati</taxon>
        <taxon>Bacillota</taxon>
        <taxon>Bacilli</taxon>
        <taxon>Bacillales</taxon>
        <taxon>Bacillaceae</taxon>
        <taxon>Alteribacter</taxon>
    </lineage>
</organism>
<reference evidence="21 22" key="1">
    <citation type="submission" date="2018-10" db="EMBL/GenBank/DDBJ databases">
        <title>Bacillus Keqinensis sp. nov., a moderately halophilic bacterium isolated from a saline-alkaline lake.</title>
        <authorList>
            <person name="Wang H."/>
        </authorList>
    </citation>
    <scope>NUCLEOTIDE SEQUENCE [LARGE SCALE GENOMIC DNA]</scope>
    <source>
        <strain evidence="21 22">KQ-3</strain>
    </source>
</reference>
<evidence type="ECO:0000256" key="18">
    <source>
        <dbReference type="HAMAP-Rule" id="MF_00110"/>
    </source>
</evidence>
<evidence type="ECO:0000256" key="6">
    <source>
        <dbReference type="ARBA" id="ARBA00005412"/>
    </source>
</evidence>
<feature type="binding site" evidence="18">
    <location>
        <position position="180"/>
    </location>
    <ligand>
        <name>Zn(2+)</name>
        <dbReference type="ChEBI" id="CHEBI:29105"/>
    </ligand>
</feature>
<evidence type="ECO:0000256" key="16">
    <source>
        <dbReference type="ARBA" id="ARBA00023239"/>
    </source>
</evidence>
<evidence type="ECO:0000256" key="10">
    <source>
        <dbReference type="ARBA" id="ARBA00022605"/>
    </source>
</evidence>
<dbReference type="GO" id="GO:0005737">
    <property type="term" value="C:cytoplasm"/>
    <property type="evidence" value="ECO:0007669"/>
    <property type="project" value="UniProtKB-SubCell"/>
</dbReference>
<comment type="cofactor">
    <cofactor evidence="18">
        <name>Co(2+)</name>
        <dbReference type="ChEBI" id="CHEBI:48828"/>
    </cofactor>
    <cofactor evidence="18">
        <name>Zn(2+)</name>
        <dbReference type="ChEBI" id="CHEBI:29105"/>
    </cofactor>
    <text evidence="18">Binds 1 divalent metal cation per subunit. Can use either Co(2+) or Zn(2+).</text>
</comment>
<evidence type="ECO:0000256" key="11">
    <source>
        <dbReference type="ARBA" id="ARBA00022723"/>
    </source>
</evidence>
<evidence type="ECO:0000256" key="5">
    <source>
        <dbReference type="ARBA" id="ARBA00004661"/>
    </source>
</evidence>
<evidence type="ECO:0000256" key="13">
    <source>
        <dbReference type="ARBA" id="ARBA00022833"/>
    </source>
</evidence>
<dbReference type="GO" id="GO:0008652">
    <property type="term" value="P:amino acid biosynthetic process"/>
    <property type="evidence" value="ECO:0007669"/>
    <property type="project" value="UniProtKB-KW"/>
</dbReference>
<evidence type="ECO:0000256" key="3">
    <source>
        <dbReference type="ARBA" id="ARBA00001947"/>
    </source>
</evidence>
<sequence>MSPEFTVRASSHTYPVIIEPGCRHKLYEKINHSYSQYFIITDTNVSPLYLEEVKRSFKKTAVVYTIPAGEGSKSLEQFEKICSFALDHGIDRNSVIIALGGGVVGDIAGFSAASYMRGIDFIQVPTTLLAHDSSVGGKTGINLPGGKNMIGAFHAPKAVMFDPEVFHTLPEREWRSGLAEVIKHGLIYDYSLYSWVCENVSARQVPDTSKLVYLLERSVKVKRAIVESDEKEKGIRAFLNFGHTLGHAIEAEAGYGLWTHGEAVAMGMAFALKVSEEVFQTSLDSGKIINQLEQLGYHTSLPENMNTDRLIDRMKRDKKGINGQIRFVLLEAPERPKLVSVEEGMLRNLIQIGGVK</sequence>
<feature type="binding site" evidence="18">
    <location>
        <position position="260"/>
    </location>
    <ligand>
        <name>Zn(2+)</name>
        <dbReference type="ChEBI" id="CHEBI:29105"/>
    </ligand>
</feature>
<dbReference type="RefSeq" id="WP_122896668.1">
    <property type="nucleotide sequence ID" value="NZ_RHIB01000001.1"/>
</dbReference>
<evidence type="ECO:0000256" key="4">
    <source>
        <dbReference type="ARBA" id="ARBA00004496"/>
    </source>
</evidence>
<feature type="binding site" evidence="18">
    <location>
        <position position="147"/>
    </location>
    <ligand>
        <name>NAD(+)</name>
        <dbReference type="ChEBI" id="CHEBI:57540"/>
    </ligand>
</feature>
<feature type="domain" description="3-dehydroquinate synthase N-terminal" evidence="19">
    <location>
        <begin position="64"/>
        <end position="175"/>
    </location>
</feature>
<evidence type="ECO:0000256" key="8">
    <source>
        <dbReference type="ARBA" id="ARBA00017684"/>
    </source>
</evidence>
<dbReference type="GO" id="GO:0000166">
    <property type="term" value="F:nucleotide binding"/>
    <property type="evidence" value="ECO:0007669"/>
    <property type="project" value="UniProtKB-KW"/>
</dbReference>
<dbReference type="InterPro" id="IPR056179">
    <property type="entry name" value="DHQS_C"/>
</dbReference>
<keyword evidence="16 18" id="KW-0456">Lyase</keyword>
<feature type="binding site" evidence="18">
    <location>
        <begin position="126"/>
        <end position="127"/>
    </location>
    <ligand>
        <name>NAD(+)</name>
        <dbReference type="ChEBI" id="CHEBI:57540"/>
    </ligand>
</feature>
<evidence type="ECO:0000259" key="19">
    <source>
        <dbReference type="Pfam" id="PF01761"/>
    </source>
</evidence>
<dbReference type="InterPro" id="IPR030963">
    <property type="entry name" value="DHQ_synth_fam"/>
</dbReference>
<comment type="pathway">
    <text evidence="5 18">Metabolic intermediate biosynthesis; chorismate biosynthesis; chorismate from D-erythrose 4-phosphate and phosphoenolpyruvate: step 2/7.</text>
</comment>
<protein>
    <recommendedName>
        <fullName evidence="8 18">3-dehydroquinate synthase</fullName>
        <shortName evidence="18">DHQS</shortName>
        <ecNumber evidence="7 18">4.2.3.4</ecNumber>
    </recommendedName>
</protein>
<dbReference type="InterPro" id="IPR016037">
    <property type="entry name" value="DHQ_synth_AroB"/>
</dbReference>
<comment type="cofactor">
    <cofactor evidence="3">
        <name>Zn(2+)</name>
        <dbReference type="ChEBI" id="CHEBI:29105"/>
    </cofactor>
</comment>
<keyword evidence="11 18" id="KW-0479">Metal-binding</keyword>
<name>A0A3M7TU23_9BACI</name>
<dbReference type="OrthoDB" id="9806583at2"/>
<dbReference type="CDD" id="cd08195">
    <property type="entry name" value="DHQS"/>
    <property type="match status" value="1"/>
</dbReference>
<comment type="function">
    <text evidence="18">Catalyzes the conversion of 3-deoxy-D-arabino-heptulosonate 7-phosphate (DAHP) to dehydroquinate (DHQ).</text>
</comment>
<dbReference type="PANTHER" id="PTHR43622">
    <property type="entry name" value="3-DEHYDROQUINATE SYNTHASE"/>
    <property type="match status" value="1"/>
</dbReference>
<accession>A0A3M7TU23</accession>
<dbReference type="EC" id="4.2.3.4" evidence="7 18"/>
<keyword evidence="14 18" id="KW-0520">NAD</keyword>
<comment type="similarity">
    <text evidence="6 18">Belongs to the sugar phosphate cyclases superfamily. Dehydroquinate synthase family.</text>
</comment>
<dbReference type="GO" id="GO:0046872">
    <property type="term" value="F:metal ion binding"/>
    <property type="evidence" value="ECO:0007669"/>
    <property type="project" value="UniProtKB-KW"/>
</dbReference>
<dbReference type="EMBL" id="RHIB01000001">
    <property type="protein sequence ID" value="RNA69146.1"/>
    <property type="molecule type" value="Genomic_DNA"/>
</dbReference>
<keyword evidence="22" id="KW-1185">Reference proteome</keyword>
<keyword evidence="9 18" id="KW-0963">Cytoplasm</keyword>
<dbReference type="Proteomes" id="UP000278746">
    <property type="component" value="Unassembled WGS sequence"/>
</dbReference>
<comment type="caution">
    <text evidence="21">The sequence shown here is derived from an EMBL/GenBank/DDBJ whole genome shotgun (WGS) entry which is preliminary data.</text>
</comment>
<dbReference type="UniPathway" id="UPA00053">
    <property type="reaction ID" value="UER00085"/>
</dbReference>
<evidence type="ECO:0000313" key="21">
    <source>
        <dbReference type="EMBL" id="RNA69146.1"/>
    </source>
</evidence>
<evidence type="ECO:0000259" key="20">
    <source>
        <dbReference type="Pfam" id="PF24621"/>
    </source>
</evidence>
<dbReference type="PIRSF" id="PIRSF001455">
    <property type="entry name" value="DHQ_synth"/>
    <property type="match status" value="1"/>
</dbReference>
<comment type="subcellular location">
    <subcellularLocation>
        <location evidence="4 18">Cytoplasm</location>
    </subcellularLocation>
</comment>
<dbReference type="SUPFAM" id="SSF56796">
    <property type="entry name" value="Dehydroquinate synthase-like"/>
    <property type="match status" value="1"/>
</dbReference>
<feature type="domain" description="3-dehydroquinate synthase C-terminal" evidence="20">
    <location>
        <begin position="177"/>
        <end position="319"/>
    </location>
</feature>
<dbReference type="Gene3D" id="1.20.1090.10">
    <property type="entry name" value="Dehydroquinate synthase-like - alpha domain"/>
    <property type="match status" value="1"/>
</dbReference>
<evidence type="ECO:0000256" key="1">
    <source>
        <dbReference type="ARBA" id="ARBA00001393"/>
    </source>
</evidence>